<protein>
    <submittedName>
        <fullName evidence="2">Uncharacterized protein</fullName>
    </submittedName>
</protein>
<dbReference type="AlphaFoldDB" id="A0A7S0ZGS9"/>
<accession>A0A7S0ZGS9</accession>
<feature type="compositionally biased region" description="Low complexity" evidence="1">
    <location>
        <begin position="24"/>
        <end position="34"/>
    </location>
</feature>
<feature type="region of interest" description="Disordered" evidence="1">
    <location>
        <begin position="24"/>
        <end position="51"/>
    </location>
</feature>
<proteinExistence type="predicted"/>
<dbReference type="EMBL" id="HBFP01007843">
    <property type="protein sequence ID" value="CAD8821228.1"/>
    <property type="molecule type" value="Transcribed_RNA"/>
</dbReference>
<reference evidence="2" key="1">
    <citation type="submission" date="2021-01" db="EMBL/GenBank/DDBJ databases">
        <authorList>
            <person name="Corre E."/>
            <person name="Pelletier E."/>
            <person name="Niang G."/>
            <person name="Scheremetjew M."/>
            <person name="Finn R."/>
            <person name="Kale V."/>
            <person name="Holt S."/>
            <person name="Cochrane G."/>
            <person name="Meng A."/>
            <person name="Brown T."/>
            <person name="Cohen L."/>
        </authorList>
    </citation>
    <scope>NUCLEOTIDE SEQUENCE</scope>
    <source>
        <strain evidence="2">CCMP3278</strain>
    </source>
</reference>
<evidence type="ECO:0000313" key="2">
    <source>
        <dbReference type="EMBL" id="CAD8821228.1"/>
    </source>
</evidence>
<evidence type="ECO:0000256" key="1">
    <source>
        <dbReference type="SAM" id="MobiDB-lite"/>
    </source>
</evidence>
<gene>
    <name evidence="2" type="ORF">TOLI1172_LOCUS5623</name>
</gene>
<feature type="compositionally biased region" description="Basic and acidic residues" evidence="1">
    <location>
        <begin position="40"/>
        <end position="49"/>
    </location>
</feature>
<organism evidence="2">
    <name type="scientific">Timspurckia oligopyrenoides</name>
    <dbReference type="NCBI Taxonomy" id="708627"/>
    <lineage>
        <taxon>Eukaryota</taxon>
        <taxon>Rhodophyta</taxon>
        <taxon>Bangiophyceae</taxon>
        <taxon>Porphyridiales</taxon>
        <taxon>Porphyridiaceae</taxon>
        <taxon>Timspurckia</taxon>
    </lineage>
</organism>
<name>A0A7S0ZGS9_9RHOD</name>
<sequence length="124" mass="14854">MKWIKEMKILSELLCEHQSKRSLNKNSLSNTNHTWNHHINHQEQKEKRISANTQQTQAPKLFDPALNFTWGPNGSSDMFYMPKHHLTGSSKKLSDYYTPEQQKRVYKLFEQDQILFRYPYELPE</sequence>